<evidence type="ECO:0000313" key="4">
    <source>
        <dbReference type="Proteomes" id="UP000518752"/>
    </source>
</evidence>
<reference evidence="3 4" key="1">
    <citation type="journal article" date="2020" name="ISME J.">
        <title>Uncovering the hidden diversity of litter-decomposition mechanisms in mushroom-forming fungi.</title>
        <authorList>
            <person name="Floudas D."/>
            <person name="Bentzer J."/>
            <person name="Ahren D."/>
            <person name="Johansson T."/>
            <person name="Persson P."/>
            <person name="Tunlid A."/>
        </authorList>
    </citation>
    <scope>NUCLEOTIDE SEQUENCE [LARGE SCALE GENOMIC DNA]</scope>
    <source>
        <strain evidence="3 4">CBS 406.79</strain>
    </source>
</reference>
<comment type="caution">
    <text evidence="3">The sequence shown here is derived from an EMBL/GenBank/DDBJ whole genome shotgun (WGS) entry which is preliminary data.</text>
</comment>
<protein>
    <recommendedName>
        <fullName evidence="2">Aminoglycoside phosphotransferase domain-containing protein</fullName>
    </recommendedName>
</protein>
<dbReference type="OrthoDB" id="4177236at2759"/>
<dbReference type="SUPFAM" id="SSF56112">
    <property type="entry name" value="Protein kinase-like (PK-like)"/>
    <property type="match status" value="1"/>
</dbReference>
<feature type="domain" description="Aminoglycoside phosphotransferase" evidence="2">
    <location>
        <begin position="212"/>
        <end position="277"/>
    </location>
</feature>
<dbReference type="Proteomes" id="UP000518752">
    <property type="component" value="Unassembled WGS sequence"/>
</dbReference>
<dbReference type="InterPro" id="IPR002575">
    <property type="entry name" value="Aminoglycoside_PTrfase"/>
</dbReference>
<evidence type="ECO:0000256" key="1">
    <source>
        <dbReference type="SAM" id="SignalP"/>
    </source>
</evidence>
<organism evidence="3 4">
    <name type="scientific">Collybiopsis confluens</name>
    <dbReference type="NCBI Taxonomy" id="2823264"/>
    <lineage>
        <taxon>Eukaryota</taxon>
        <taxon>Fungi</taxon>
        <taxon>Dikarya</taxon>
        <taxon>Basidiomycota</taxon>
        <taxon>Agaricomycotina</taxon>
        <taxon>Agaricomycetes</taxon>
        <taxon>Agaricomycetidae</taxon>
        <taxon>Agaricales</taxon>
        <taxon>Marasmiineae</taxon>
        <taxon>Omphalotaceae</taxon>
        <taxon>Collybiopsis</taxon>
    </lineage>
</organism>
<evidence type="ECO:0000259" key="2">
    <source>
        <dbReference type="Pfam" id="PF01636"/>
    </source>
</evidence>
<evidence type="ECO:0000313" key="3">
    <source>
        <dbReference type="EMBL" id="KAF5382840.1"/>
    </source>
</evidence>
<keyword evidence="4" id="KW-1185">Reference proteome</keyword>
<dbReference type="PANTHER" id="PTHR21310:SF39">
    <property type="entry name" value="AMINOGLYCOSIDE PHOSPHOTRANSFERASE DOMAIN-CONTAINING PROTEIN"/>
    <property type="match status" value="1"/>
</dbReference>
<dbReference type="Gene3D" id="3.90.1200.10">
    <property type="match status" value="1"/>
</dbReference>
<feature type="signal peptide" evidence="1">
    <location>
        <begin position="1"/>
        <end position="20"/>
    </location>
</feature>
<feature type="chain" id="PRO_5034970315" description="Aminoglycoside phosphotransferase domain-containing protein" evidence="1">
    <location>
        <begin position="21"/>
        <end position="322"/>
    </location>
</feature>
<proteinExistence type="predicted"/>
<dbReference type="EMBL" id="JAACJN010000050">
    <property type="protein sequence ID" value="KAF5382840.1"/>
    <property type="molecule type" value="Genomic_DNA"/>
</dbReference>
<dbReference type="PANTHER" id="PTHR21310">
    <property type="entry name" value="AMINOGLYCOSIDE PHOSPHOTRANSFERASE-RELATED-RELATED"/>
    <property type="match status" value="1"/>
</dbReference>
<accession>A0A8H5HGI3</accession>
<sequence>MNARHGHSQWLIYTLLCVAADLLDTVLMYIAPNAQTSLGPQDSALKSMSDEEITKVVEQAPKVHVKYFVRKLTPTTVAKGTRDTEEYTLYPAEANALNLAFEKTTIPVPRVQRVSKYDDRHTIILDYIKGPLLAEVWSTYSIWRKVWVAFILRRYVRQLRQVKASPTAPPGPIAPGARPLTCESPVFGPIQPCRGPFASYGELTSFCNERAFRACLADKLPKDDPRWKEGFDDSEALVLTHQDIIPRNIIVGEDGKLWLIDFGWSGYWPPWFEYISMKAQSENEVNHGMRYEHWDLFIPFICGPYFKQENWWSHAAKAFDWG</sequence>
<gene>
    <name evidence="3" type="ORF">D9757_007277</name>
</gene>
<dbReference type="InterPro" id="IPR011009">
    <property type="entry name" value="Kinase-like_dom_sf"/>
</dbReference>
<dbReference type="InterPro" id="IPR051678">
    <property type="entry name" value="AGP_Transferase"/>
</dbReference>
<dbReference type="AlphaFoldDB" id="A0A8H5HGI3"/>
<keyword evidence="1" id="KW-0732">Signal</keyword>
<dbReference type="Pfam" id="PF01636">
    <property type="entry name" value="APH"/>
    <property type="match status" value="1"/>
</dbReference>
<name>A0A8H5HGI3_9AGAR</name>